<gene>
    <name evidence="1" type="ORF">CHARACLAT_023255</name>
</gene>
<dbReference type="EMBL" id="JAHUTJ010035238">
    <property type="protein sequence ID" value="MED6278382.1"/>
    <property type="molecule type" value="Genomic_DNA"/>
</dbReference>
<evidence type="ECO:0000313" key="2">
    <source>
        <dbReference type="Proteomes" id="UP001352852"/>
    </source>
</evidence>
<accession>A0ABU7DTI7</accession>
<evidence type="ECO:0000313" key="1">
    <source>
        <dbReference type="EMBL" id="MED6278382.1"/>
    </source>
</evidence>
<comment type="caution">
    <text evidence="1">The sequence shown here is derived from an EMBL/GenBank/DDBJ whole genome shotgun (WGS) entry which is preliminary data.</text>
</comment>
<sequence>MTQTSKHFYRRPVTATTIVLYLCRRIRWKTPEKEGFSVAYSFQGESQNDKWALNKKENLKKHRNNEDKMLRIKCLWKEVKHLITVYFTSGFNNKDIFSLLVIKHHVYTCWLVSMEVILMHPKPANIEKQSEKLCRHKVPQNLRGKEQVLLIKALD</sequence>
<keyword evidence="2" id="KW-1185">Reference proteome</keyword>
<proteinExistence type="predicted"/>
<dbReference type="Proteomes" id="UP001352852">
    <property type="component" value="Unassembled WGS sequence"/>
</dbReference>
<organism evidence="1 2">
    <name type="scientific">Characodon lateralis</name>
    <dbReference type="NCBI Taxonomy" id="208331"/>
    <lineage>
        <taxon>Eukaryota</taxon>
        <taxon>Metazoa</taxon>
        <taxon>Chordata</taxon>
        <taxon>Craniata</taxon>
        <taxon>Vertebrata</taxon>
        <taxon>Euteleostomi</taxon>
        <taxon>Actinopterygii</taxon>
        <taxon>Neopterygii</taxon>
        <taxon>Teleostei</taxon>
        <taxon>Neoteleostei</taxon>
        <taxon>Acanthomorphata</taxon>
        <taxon>Ovalentaria</taxon>
        <taxon>Atherinomorphae</taxon>
        <taxon>Cyprinodontiformes</taxon>
        <taxon>Goodeidae</taxon>
        <taxon>Characodon</taxon>
    </lineage>
</organism>
<reference evidence="1 2" key="1">
    <citation type="submission" date="2021-06" db="EMBL/GenBank/DDBJ databases">
        <authorList>
            <person name="Palmer J.M."/>
        </authorList>
    </citation>
    <scope>NUCLEOTIDE SEQUENCE [LARGE SCALE GENOMIC DNA]</scope>
    <source>
        <strain evidence="1 2">CL_MEX2019</strain>
        <tissue evidence="1">Muscle</tissue>
    </source>
</reference>
<name>A0ABU7DTI7_9TELE</name>
<protein>
    <submittedName>
        <fullName evidence="1">Uncharacterized protein</fullName>
    </submittedName>
</protein>